<feature type="region of interest" description="Disordered" evidence="4">
    <location>
        <begin position="183"/>
        <end position="218"/>
    </location>
</feature>
<dbReference type="Pfam" id="PF03876">
    <property type="entry name" value="SHS2_Rpb7-N"/>
    <property type="match status" value="1"/>
</dbReference>
<dbReference type="GO" id="GO:0000428">
    <property type="term" value="C:DNA-directed RNA polymerase complex"/>
    <property type="evidence" value="ECO:0007669"/>
    <property type="project" value="UniProtKB-KW"/>
</dbReference>
<keyword evidence="6" id="KW-0808">Transferase</keyword>
<organism evidence="6">
    <name type="scientific">groundwater metagenome</name>
    <dbReference type="NCBI Taxonomy" id="717931"/>
    <lineage>
        <taxon>unclassified sequences</taxon>
        <taxon>metagenomes</taxon>
        <taxon>ecological metagenomes</taxon>
    </lineage>
</organism>
<keyword evidence="3" id="KW-0804">Transcription</keyword>
<dbReference type="InterPro" id="IPR003029">
    <property type="entry name" value="S1_domain"/>
</dbReference>
<evidence type="ECO:0000256" key="1">
    <source>
        <dbReference type="ARBA" id="ARBA00009307"/>
    </source>
</evidence>
<dbReference type="InterPro" id="IPR005576">
    <property type="entry name" value="Rpb7-like_N"/>
</dbReference>
<accession>A0A098E6M0</accession>
<dbReference type="NCBIfam" id="TIGR00448">
    <property type="entry name" value="rpoE"/>
    <property type="match status" value="1"/>
</dbReference>
<dbReference type="Gene3D" id="2.40.50.140">
    <property type="entry name" value="Nucleic acid-binding proteins"/>
    <property type="match status" value="1"/>
</dbReference>
<dbReference type="HAMAP" id="MF_00865">
    <property type="entry name" value="RNApol_arch_Rpo7"/>
    <property type="match status" value="1"/>
</dbReference>
<reference evidence="6" key="1">
    <citation type="submission" date="2014-09" db="EMBL/GenBank/DDBJ databases">
        <authorList>
            <person name="Probst J Alexander"/>
        </authorList>
    </citation>
    <scope>NUCLEOTIDE SEQUENCE</scope>
</reference>
<evidence type="ECO:0000256" key="4">
    <source>
        <dbReference type="SAM" id="MobiDB-lite"/>
    </source>
</evidence>
<evidence type="ECO:0000256" key="2">
    <source>
        <dbReference type="ARBA" id="ARBA00022478"/>
    </source>
</evidence>
<dbReference type="AlphaFoldDB" id="A0A098E6M0"/>
<feature type="domain" description="S1 motif" evidence="5">
    <location>
        <begin position="85"/>
        <end position="168"/>
    </location>
</feature>
<dbReference type="GO" id="GO:0003899">
    <property type="term" value="F:DNA-directed RNA polymerase activity"/>
    <property type="evidence" value="ECO:0007669"/>
    <property type="project" value="UniProtKB-EC"/>
</dbReference>
<evidence type="ECO:0000256" key="3">
    <source>
        <dbReference type="ARBA" id="ARBA00023163"/>
    </source>
</evidence>
<dbReference type="NCBIfam" id="NF006333">
    <property type="entry name" value="PRK08563.1"/>
    <property type="match status" value="1"/>
</dbReference>
<dbReference type="SUPFAM" id="SSF88798">
    <property type="entry name" value="N-terminal, heterodimerisation domain of RBP7 (RpoE)"/>
    <property type="match status" value="1"/>
</dbReference>
<dbReference type="PROSITE" id="PS50126">
    <property type="entry name" value="S1"/>
    <property type="match status" value="1"/>
</dbReference>
<dbReference type="SMART" id="SM00316">
    <property type="entry name" value="S1"/>
    <property type="match status" value="1"/>
</dbReference>
<dbReference type="GO" id="GO:0003677">
    <property type="term" value="F:DNA binding"/>
    <property type="evidence" value="ECO:0007669"/>
    <property type="project" value="InterPro"/>
</dbReference>
<dbReference type="SUPFAM" id="SSF50249">
    <property type="entry name" value="Nucleic acid-binding proteins"/>
    <property type="match status" value="1"/>
</dbReference>
<dbReference type="InterPro" id="IPR036898">
    <property type="entry name" value="RNA_pol_Rpb7-like_N_sf"/>
</dbReference>
<dbReference type="PANTHER" id="PTHR12709:SF4">
    <property type="entry name" value="DNA-DIRECTED RNA POLYMERASE II SUBUNIT RPB7"/>
    <property type="match status" value="1"/>
</dbReference>
<dbReference type="CDD" id="cd04460">
    <property type="entry name" value="S1_RpoE"/>
    <property type="match status" value="1"/>
</dbReference>
<dbReference type="InterPro" id="IPR004519">
    <property type="entry name" value="RNAP_E/RPC8"/>
</dbReference>
<keyword evidence="2 6" id="KW-0240">DNA-directed RNA polymerase</keyword>
<evidence type="ECO:0000313" key="6">
    <source>
        <dbReference type="EMBL" id="CEG11623.1"/>
    </source>
</evidence>
<proteinExistence type="inferred from homology"/>
<dbReference type="GO" id="GO:0006352">
    <property type="term" value="P:DNA-templated transcription initiation"/>
    <property type="evidence" value="ECO:0007669"/>
    <property type="project" value="InterPro"/>
</dbReference>
<dbReference type="Pfam" id="PF00575">
    <property type="entry name" value="S1"/>
    <property type="match status" value="1"/>
</dbReference>
<dbReference type="EMBL" id="CCXY01000062">
    <property type="protein sequence ID" value="CEG11623.1"/>
    <property type="molecule type" value="Genomic_DNA"/>
</dbReference>
<dbReference type="InterPro" id="IPR046399">
    <property type="entry name" value="RNApol_Rpo7"/>
</dbReference>
<comment type="similarity">
    <text evidence="1">Belongs to the eukaryotic RPB7/RPC8 RNA polymerase subunit family.</text>
</comment>
<dbReference type="Gene3D" id="3.30.1490.120">
    <property type="entry name" value="RNA polymerase Rpb7-like, N-terminal domain"/>
    <property type="match status" value="1"/>
</dbReference>
<dbReference type="InterPro" id="IPR012340">
    <property type="entry name" value="NA-bd_OB-fold"/>
</dbReference>
<sequence>MYYLITAEDFIRIPAERLGKNIENIVYSELERELSRGIFEADSSKGVIVAIEKINHIGEGKIIPGDGGVYFDIKFTAVADVPTNLEFVRGTVKGIMDFGVFIDIGTLDGLCHISQVFDDYANYDERNKIIVGKETGKKLMVGDEVKARINTISWRGDVLNTKIGLTMRQPYLGKDEWAETDKKIHEKAEKMKEKESKPEEGKEDVKKEKDEKKEKKSK</sequence>
<dbReference type="EC" id="2.7.7.6" evidence="6"/>
<dbReference type="PANTHER" id="PTHR12709">
    <property type="entry name" value="DNA-DIRECTED RNA POLYMERASE II, III"/>
    <property type="match status" value="1"/>
</dbReference>
<dbReference type="InterPro" id="IPR045113">
    <property type="entry name" value="Rpb7-like"/>
</dbReference>
<keyword evidence="6" id="KW-0548">Nucleotidyltransferase</keyword>
<name>A0A098E6M0_9ZZZZ</name>
<evidence type="ECO:0000259" key="5">
    <source>
        <dbReference type="PROSITE" id="PS50126"/>
    </source>
</evidence>
<gene>
    <name evidence="6" type="ORF">MSIBF_A1540021</name>
</gene>
<protein>
    <submittedName>
        <fullName evidence="6">DNA-directed RNA polymerase</fullName>
        <ecNumber evidence="6">2.7.7.6</ecNumber>
    </submittedName>
</protein>